<protein>
    <submittedName>
        <fullName evidence="1">DUF6497 family protein</fullName>
    </submittedName>
</protein>
<keyword evidence="2" id="KW-1185">Reference proteome</keyword>
<comment type="caution">
    <text evidence="1">The sequence shown here is derived from an EMBL/GenBank/DDBJ whole genome shotgun (WGS) entry which is preliminary data.</text>
</comment>
<proteinExistence type="predicted"/>
<organism evidence="1 2">
    <name type="scientific">Albidovulum sediminicola</name>
    <dbReference type="NCBI Taxonomy" id="2984331"/>
    <lineage>
        <taxon>Bacteria</taxon>
        <taxon>Pseudomonadati</taxon>
        <taxon>Pseudomonadota</taxon>
        <taxon>Alphaproteobacteria</taxon>
        <taxon>Rhodobacterales</taxon>
        <taxon>Paracoccaceae</taxon>
        <taxon>Albidovulum</taxon>
    </lineage>
</organism>
<name>A0ABT2Z5R7_9RHOB</name>
<dbReference type="RefSeq" id="WP_263723026.1">
    <property type="nucleotide sequence ID" value="NZ_JAOWLA010000019.1"/>
</dbReference>
<dbReference type="Proteomes" id="UP001652503">
    <property type="component" value="Unassembled WGS sequence"/>
</dbReference>
<evidence type="ECO:0000313" key="2">
    <source>
        <dbReference type="Proteomes" id="UP001652503"/>
    </source>
</evidence>
<gene>
    <name evidence="1" type="ORF">OE647_17385</name>
</gene>
<dbReference type="InterPro" id="IPR045467">
    <property type="entry name" value="DUF6497"/>
</dbReference>
<dbReference type="Pfam" id="PF20107">
    <property type="entry name" value="DUF6497"/>
    <property type="match status" value="1"/>
</dbReference>
<evidence type="ECO:0000313" key="1">
    <source>
        <dbReference type="EMBL" id="MCV2866494.1"/>
    </source>
</evidence>
<sequence length="125" mass="13503">MMASIATVVAPALRAEEAILLPSGMSVSYLDTIHAAPGPEGLTIRFRFVSAALADRPAGDDTLADMTWLCETFALPRIASTGPRPEQVIITLADRPVEFGSSDPEAIQYFEAFRPEGQTCTWEAF</sequence>
<reference evidence="1 2" key="1">
    <citation type="submission" date="2022-10" db="EMBL/GenBank/DDBJ databases">
        <title>Defluviimonas sp. nov., isolated from ocean surface water.</title>
        <authorList>
            <person name="He W."/>
            <person name="Wang L."/>
            <person name="Zhang D.-F."/>
        </authorList>
    </citation>
    <scope>NUCLEOTIDE SEQUENCE [LARGE SCALE GENOMIC DNA]</scope>
    <source>
        <strain evidence="1 2">WL0075</strain>
    </source>
</reference>
<accession>A0ABT2Z5R7</accession>
<dbReference type="EMBL" id="JAOWLA010000019">
    <property type="protein sequence ID" value="MCV2866494.1"/>
    <property type="molecule type" value="Genomic_DNA"/>
</dbReference>